<dbReference type="AlphaFoldDB" id="A0A0A9A147"/>
<dbReference type="EMBL" id="GBRH01253079">
    <property type="protein sequence ID" value="JAD44816.1"/>
    <property type="molecule type" value="Transcribed_RNA"/>
</dbReference>
<sequence>MVLIKSLYVNHDHDMLVMEPYQTHMAYIFPFRLTRQKDMHHVL</sequence>
<proteinExistence type="predicted"/>
<protein>
    <submittedName>
        <fullName evidence="1">Uncharacterized protein</fullName>
    </submittedName>
</protein>
<accession>A0A0A9A147</accession>
<name>A0A0A9A147_ARUDO</name>
<evidence type="ECO:0000313" key="1">
    <source>
        <dbReference type="EMBL" id="JAD44816.1"/>
    </source>
</evidence>
<reference evidence="1" key="2">
    <citation type="journal article" date="2015" name="Data Brief">
        <title>Shoot transcriptome of the giant reed, Arundo donax.</title>
        <authorList>
            <person name="Barrero R.A."/>
            <person name="Guerrero F.D."/>
            <person name="Moolhuijzen P."/>
            <person name="Goolsby J.A."/>
            <person name="Tidwell J."/>
            <person name="Bellgard S.E."/>
            <person name="Bellgard M.I."/>
        </authorList>
    </citation>
    <scope>NUCLEOTIDE SEQUENCE</scope>
    <source>
        <tissue evidence="1">Shoot tissue taken approximately 20 cm above the soil surface</tissue>
    </source>
</reference>
<reference evidence="1" key="1">
    <citation type="submission" date="2014-09" db="EMBL/GenBank/DDBJ databases">
        <authorList>
            <person name="Magalhaes I.L.F."/>
            <person name="Oliveira U."/>
            <person name="Santos F.R."/>
            <person name="Vidigal T.H.D.A."/>
            <person name="Brescovit A.D."/>
            <person name="Santos A.J."/>
        </authorList>
    </citation>
    <scope>NUCLEOTIDE SEQUENCE</scope>
    <source>
        <tissue evidence="1">Shoot tissue taken approximately 20 cm above the soil surface</tissue>
    </source>
</reference>
<organism evidence="1">
    <name type="scientific">Arundo donax</name>
    <name type="common">Giant reed</name>
    <name type="synonym">Donax arundinaceus</name>
    <dbReference type="NCBI Taxonomy" id="35708"/>
    <lineage>
        <taxon>Eukaryota</taxon>
        <taxon>Viridiplantae</taxon>
        <taxon>Streptophyta</taxon>
        <taxon>Embryophyta</taxon>
        <taxon>Tracheophyta</taxon>
        <taxon>Spermatophyta</taxon>
        <taxon>Magnoliopsida</taxon>
        <taxon>Liliopsida</taxon>
        <taxon>Poales</taxon>
        <taxon>Poaceae</taxon>
        <taxon>PACMAD clade</taxon>
        <taxon>Arundinoideae</taxon>
        <taxon>Arundineae</taxon>
        <taxon>Arundo</taxon>
    </lineage>
</organism>